<dbReference type="EMBL" id="JBIMSO010000053">
    <property type="protein sequence ID" value="MFH5209525.1"/>
    <property type="molecule type" value="Genomic_DNA"/>
</dbReference>
<protein>
    <recommendedName>
        <fullName evidence="3">Abi-like protein</fullName>
    </recommendedName>
</protein>
<evidence type="ECO:0000313" key="2">
    <source>
        <dbReference type="Proteomes" id="UP001609175"/>
    </source>
</evidence>
<dbReference type="RefSeq" id="WP_395115256.1">
    <property type="nucleotide sequence ID" value="NZ_JBIMSO010000053.1"/>
</dbReference>
<name>A0ABW7JNE1_9NOCA</name>
<gene>
    <name evidence="1" type="ORF">ACHIPZ_15175</name>
</gene>
<accession>A0ABW7JNE1</accession>
<proteinExistence type="predicted"/>
<comment type="caution">
    <text evidence="1">The sequence shown here is derived from an EMBL/GenBank/DDBJ whole genome shotgun (WGS) entry which is preliminary data.</text>
</comment>
<evidence type="ECO:0008006" key="3">
    <source>
        <dbReference type="Google" id="ProtNLM"/>
    </source>
</evidence>
<sequence>MSSTGPAPWSNAVIADLLTRQRLSSYLNATNSDLDRAICLYEWNTEAAAGVLSLAAMTEVVVRNAMDVSLRRWSRRHHRMETWFDHAPLDARGLADIADARSRAIKRQPAEIHGKVIAELSFGFWRYLAGSRYLTSLWIPALRYSFPEGHPDIGRRRKDVERRLQRLAFVRNRAAHHEPIHQRKLIDDVADAVALAAWVSPDAAAWIQAKEPVTGIYLRKP</sequence>
<organism evidence="1 2">
    <name type="scientific">Antrihabitans spumae</name>
    <dbReference type="NCBI Taxonomy" id="3373370"/>
    <lineage>
        <taxon>Bacteria</taxon>
        <taxon>Bacillati</taxon>
        <taxon>Actinomycetota</taxon>
        <taxon>Actinomycetes</taxon>
        <taxon>Mycobacteriales</taxon>
        <taxon>Nocardiaceae</taxon>
        <taxon>Antrihabitans</taxon>
    </lineage>
</organism>
<evidence type="ECO:0000313" key="1">
    <source>
        <dbReference type="EMBL" id="MFH5209525.1"/>
    </source>
</evidence>
<reference evidence="1 2" key="1">
    <citation type="submission" date="2024-10" db="EMBL/GenBank/DDBJ databases">
        <authorList>
            <person name="Riesco R."/>
        </authorList>
    </citation>
    <scope>NUCLEOTIDE SEQUENCE [LARGE SCALE GENOMIC DNA]</scope>
    <source>
        <strain evidence="1 2">NCIMB 15449</strain>
    </source>
</reference>
<dbReference type="Proteomes" id="UP001609175">
    <property type="component" value="Unassembled WGS sequence"/>
</dbReference>